<organism evidence="1 2">
    <name type="scientific">Striga asiatica</name>
    <name type="common">Asiatic witchweed</name>
    <name type="synonym">Buchnera asiatica</name>
    <dbReference type="NCBI Taxonomy" id="4170"/>
    <lineage>
        <taxon>Eukaryota</taxon>
        <taxon>Viridiplantae</taxon>
        <taxon>Streptophyta</taxon>
        <taxon>Embryophyta</taxon>
        <taxon>Tracheophyta</taxon>
        <taxon>Spermatophyta</taxon>
        <taxon>Magnoliopsida</taxon>
        <taxon>eudicotyledons</taxon>
        <taxon>Gunneridae</taxon>
        <taxon>Pentapetalae</taxon>
        <taxon>asterids</taxon>
        <taxon>lamiids</taxon>
        <taxon>Lamiales</taxon>
        <taxon>Orobanchaceae</taxon>
        <taxon>Buchnereae</taxon>
        <taxon>Striga</taxon>
    </lineage>
</organism>
<keyword evidence="2" id="KW-1185">Reference proteome</keyword>
<dbReference type="AlphaFoldDB" id="A0A5A7QLP9"/>
<accession>A0A5A7QLP9</accession>
<comment type="caution">
    <text evidence="1">The sequence shown here is derived from an EMBL/GenBank/DDBJ whole genome shotgun (WGS) entry which is preliminary data.</text>
</comment>
<evidence type="ECO:0000313" key="1">
    <source>
        <dbReference type="EMBL" id="GER46169.1"/>
    </source>
</evidence>
<dbReference type="GO" id="GO:0016874">
    <property type="term" value="F:ligase activity"/>
    <property type="evidence" value="ECO:0007669"/>
    <property type="project" value="UniProtKB-KW"/>
</dbReference>
<dbReference type="Proteomes" id="UP000325081">
    <property type="component" value="Unassembled WGS sequence"/>
</dbReference>
<gene>
    <name evidence="1" type="ORF">STAS_23172</name>
</gene>
<name>A0A5A7QLP9_STRAF</name>
<dbReference type="EMBL" id="BKCP01007405">
    <property type="protein sequence ID" value="GER46169.1"/>
    <property type="molecule type" value="Genomic_DNA"/>
</dbReference>
<evidence type="ECO:0000313" key="2">
    <source>
        <dbReference type="Proteomes" id="UP000325081"/>
    </source>
</evidence>
<proteinExistence type="predicted"/>
<protein>
    <submittedName>
        <fullName evidence="1">D-alanine--D-alanine ligase</fullName>
    </submittedName>
</protein>
<dbReference type="OrthoDB" id="10563849at2759"/>
<reference evidence="2" key="1">
    <citation type="journal article" date="2019" name="Curr. Biol.">
        <title>Genome Sequence of Striga asiatica Provides Insight into the Evolution of Plant Parasitism.</title>
        <authorList>
            <person name="Yoshida S."/>
            <person name="Kim S."/>
            <person name="Wafula E.K."/>
            <person name="Tanskanen J."/>
            <person name="Kim Y.M."/>
            <person name="Honaas L."/>
            <person name="Yang Z."/>
            <person name="Spallek T."/>
            <person name="Conn C.E."/>
            <person name="Ichihashi Y."/>
            <person name="Cheong K."/>
            <person name="Cui S."/>
            <person name="Der J.P."/>
            <person name="Gundlach H."/>
            <person name="Jiao Y."/>
            <person name="Hori C."/>
            <person name="Ishida J.K."/>
            <person name="Kasahara H."/>
            <person name="Kiba T."/>
            <person name="Kim M.S."/>
            <person name="Koo N."/>
            <person name="Laohavisit A."/>
            <person name="Lee Y.H."/>
            <person name="Lumba S."/>
            <person name="McCourt P."/>
            <person name="Mortimer J.C."/>
            <person name="Mutuku J.M."/>
            <person name="Nomura T."/>
            <person name="Sasaki-Sekimoto Y."/>
            <person name="Seto Y."/>
            <person name="Wang Y."/>
            <person name="Wakatake T."/>
            <person name="Sakakibara H."/>
            <person name="Demura T."/>
            <person name="Yamaguchi S."/>
            <person name="Yoneyama K."/>
            <person name="Manabe R.I."/>
            <person name="Nelson D.C."/>
            <person name="Schulman A.H."/>
            <person name="Timko M.P."/>
            <person name="dePamphilis C.W."/>
            <person name="Choi D."/>
            <person name="Shirasu K."/>
        </authorList>
    </citation>
    <scope>NUCLEOTIDE SEQUENCE [LARGE SCALE GENOMIC DNA]</scope>
    <source>
        <strain evidence="2">cv. UVA1</strain>
    </source>
</reference>
<sequence length="207" mass="23152">MIYICGLLSNESFFSIKEKRSDSGSIALTETALLDWPTTQLSINHKEKALVPYWLALHARTDWDDSLIGLLAFPHRPPWTDAPWTAALGNGLVTENVEEWLTCDSKGEALMVYQYGDGGIILFSRSTLAPDEAVSQRPGDRDHIPVSVVFGKNCLCHLSVFIFPGVCNNSSYWLDIWSCTSQVDTTESLIRLRLPRAIFLVFRDLSG</sequence>
<keyword evidence="1" id="KW-0436">Ligase</keyword>